<gene>
    <name evidence="6" type="ORF">SAMN05660472_02277</name>
</gene>
<feature type="binding site" evidence="3">
    <location>
        <position position="271"/>
    </location>
    <ligand>
        <name>glycerol</name>
        <dbReference type="ChEBI" id="CHEBI:17754"/>
    </ligand>
</feature>
<protein>
    <submittedName>
        <fullName evidence="6">Glycerol dehydrogenase</fullName>
    </submittedName>
</protein>
<keyword evidence="1 3" id="KW-0479">Metal-binding</keyword>
<comment type="cofactor">
    <cofactor evidence="3">
        <name>Zn(2+)</name>
        <dbReference type="ChEBI" id="CHEBI:29105"/>
    </cofactor>
    <text evidence="3">Binds 1 zinc ion per subunit.</text>
</comment>
<accession>A0A1G9FWY4</accession>
<feature type="binding site" evidence="4">
    <location>
        <begin position="93"/>
        <end position="97"/>
    </location>
    <ligand>
        <name>NAD(+)</name>
        <dbReference type="ChEBI" id="CHEBI:57540"/>
    </ligand>
</feature>
<dbReference type="CDD" id="cd08171">
    <property type="entry name" value="GlyDH-like"/>
    <property type="match status" value="1"/>
</dbReference>
<keyword evidence="7" id="KW-1185">Reference proteome</keyword>
<dbReference type="Pfam" id="PF00465">
    <property type="entry name" value="Fe-ADH"/>
    <property type="match status" value="1"/>
</dbReference>
<dbReference type="Gene3D" id="3.40.50.1970">
    <property type="match status" value="1"/>
</dbReference>
<dbReference type="AlphaFoldDB" id="A0A1G9FWY4"/>
<feature type="binding site" evidence="3">
    <location>
        <position position="253"/>
    </location>
    <ligand>
        <name>glycerol</name>
        <dbReference type="ChEBI" id="CHEBI:17754"/>
    </ligand>
</feature>
<evidence type="ECO:0000313" key="6">
    <source>
        <dbReference type="EMBL" id="SDK92889.1"/>
    </source>
</evidence>
<sequence>MITVKLPEYTVGDNAIREIGRIAKAYGDKVLVIGGKNALEITGDEIEKSLKSKDISILDFMWYGGECSYKNIDIISQEAKAKGTELIIGVGGGKALDTAKAVAEKINLPIITIPTIAATCAATTPLSVIYTDKGDYDSIYLLKTPPVHILISTNIIAKAPTKYLWAGIGDTLSKYYEVEITSRGKELSHSVAMGKELSILCSEPLLKYGAKALASNEKGETSFELQEVILNNIITTGIVSMLVGEEYVSACAHALFYGLTLLEEIEKHHLHGEVVAYGVLVMLMMDGQEEELHKLLDFYKTTKLPTALKDINLKNDVELLNPVLEKAVDTEDTQRMPYEVTKEMFFEAIQKLEEMNQ</sequence>
<proteinExistence type="predicted"/>
<dbReference type="Proteomes" id="UP000198718">
    <property type="component" value="Unassembled WGS sequence"/>
</dbReference>
<dbReference type="STRING" id="393762.SAMN05660472_02277"/>
<feature type="binding site" evidence="4">
    <location>
        <position position="124"/>
    </location>
    <ligand>
        <name>NAD(+)</name>
        <dbReference type="ChEBI" id="CHEBI:57540"/>
    </ligand>
</feature>
<keyword evidence="3" id="KW-0862">Zinc</keyword>
<dbReference type="SUPFAM" id="SSF56796">
    <property type="entry name" value="Dehydroquinate synthase-like"/>
    <property type="match status" value="1"/>
</dbReference>
<dbReference type="RefSeq" id="WP_090553812.1">
    <property type="nucleotide sequence ID" value="NZ_FNFP01000005.1"/>
</dbReference>
<evidence type="ECO:0000313" key="7">
    <source>
        <dbReference type="Proteomes" id="UP000198718"/>
    </source>
</evidence>
<evidence type="ECO:0000259" key="5">
    <source>
        <dbReference type="Pfam" id="PF00465"/>
    </source>
</evidence>
<feature type="binding site" evidence="3">
    <location>
        <position position="170"/>
    </location>
    <ligand>
        <name>glycerol</name>
        <dbReference type="ChEBI" id="CHEBI:17754"/>
    </ligand>
</feature>
<name>A0A1G9FWY4_9FIRM</name>
<dbReference type="OrthoDB" id="5198708at2"/>
<feature type="binding site" evidence="4">
    <location>
        <position position="126"/>
    </location>
    <ligand>
        <name>NAD(+)</name>
        <dbReference type="ChEBI" id="CHEBI:57540"/>
    </ligand>
</feature>
<evidence type="ECO:0000256" key="1">
    <source>
        <dbReference type="ARBA" id="ARBA00022723"/>
    </source>
</evidence>
<dbReference type="InterPro" id="IPR016205">
    <property type="entry name" value="Glycerol_DH"/>
</dbReference>
<feature type="domain" description="Alcohol dehydrogenase iron-type/glycerol dehydrogenase GldA" evidence="5">
    <location>
        <begin position="8"/>
        <end position="143"/>
    </location>
</feature>
<dbReference type="GO" id="GO:0016614">
    <property type="term" value="F:oxidoreductase activity, acting on CH-OH group of donors"/>
    <property type="evidence" value="ECO:0007669"/>
    <property type="project" value="InterPro"/>
</dbReference>
<dbReference type="PIRSF" id="PIRSF000112">
    <property type="entry name" value="Glycerol_dehydrogenase"/>
    <property type="match status" value="1"/>
</dbReference>
<dbReference type="PANTHER" id="PTHR43616:SF3">
    <property type="entry name" value="HYDROXYCARBOXYLATE DEHYDROGENASE A"/>
    <property type="match status" value="1"/>
</dbReference>
<reference evidence="6 7" key="1">
    <citation type="submission" date="2016-10" db="EMBL/GenBank/DDBJ databases">
        <authorList>
            <person name="de Groot N.N."/>
        </authorList>
    </citation>
    <scope>NUCLEOTIDE SEQUENCE [LARGE SCALE GENOMIC DNA]</scope>
    <source>
        <strain evidence="6 7">DSM 18346</strain>
    </source>
</reference>
<dbReference type="PANTHER" id="PTHR43616">
    <property type="entry name" value="GLYCEROL DEHYDROGENASE"/>
    <property type="match status" value="1"/>
</dbReference>
<keyword evidence="4" id="KW-0520">NAD</keyword>
<evidence type="ECO:0000256" key="2">
    <source>
        <dbReference type="ARBA" id="ARBA00023002"/>
    </source>
</evidence>
<keyword evidence="2" id="KW-0560">Oxidoreductase</keyword>
<dbReference type="Gene3D" id="1.20.1090.10">
    <property type="entry name" value="Dehydroquinate synthase-like - alpha domain"/>
    <property type="match status" value="1"/>
</dbReference>
<dbReference type="EMBL" id="FNFP01000005">
    <property type="protein sequence ID" value="SDK92889.1"/>
    <property type="molecule type" value="Genomic_DNA"/>
</dbReference>
<dbReference type="GO" id="GO:0046872">
    <property type="term" value="F:metal ion binding"/>
    <property type="evidence" value="ECO:0007669"/>
    <property type="project" value="UniProtKB-KW"/>
</dbReference>
<organism evidence="6 7">
    <name type="scientific">Natronincola ferrireducens</name>
    <dbReference type="NCBI Taxonomy" id="393762"/>
    <lineage>
        <taxon>Bacteria</taxon>
        <taxon>Bacillati</taxon>
        <taxon>Bacillota</taxon>
        <taxon>Clostridia</taxon>
        <taxon>Peptostreptococcales</taxon>
        <taxon>Natronincolaceae</taxon>
        <taxon>Natronincola</taxon>
    </lineage>
</organism>
<evidence type="ECO:0000256" key="4">
    <source>
        <dbReference type="PIRSR" id="PIRSR000112-3"/>
    </source>
</evidence>
<evidence type="ECO:0000256" key="3">
    <source>
        <dbReference type="PIRSR" id="PIRSR000112-1"/>
    </source>
</evidence>
<feature type="binding site" evidence="4">
    <location>
        <position position="130"/>
    </location>
    <ligand>
        <name>NAD(+)</name>
        <dbReference type="ChEBI" id="CHEBI:57540"/>
    </ligand>
</feature>
<dbReference type="InterPro" id="IPR001670">
    <property type="entry name" value="ADH_Fe/GldA"/>
</dbReference>